<keyword evidence="2" id="KW-0028">Amino-acid biosynthesis</keyword>
<dbReference type="GO" id="GO:0016616">
    <property type="term" value="F:oxidoreductase activity, acting on the CH-OH group of donors, NAD or NADP as acceptor"/>
    <property type="evidence" value="ECO:0007669"/>
    <property type="project" value="InterPro"/>
</dbReference>
<proteinExistence type="inferred from homology"/>
<dbReference type="InterPro" id="IPR006139">
    <property type="entry name" value="D-isomer_2_OHA_DH_cat_dom"/>
</dbReference>
<keyword evidence="4" id="KW-0520">NAD</keyword>
<gene>
    <name evidence="8" type="ORF">ALO_14857</name>
</gene>
<dbReference type="Proteomes" id="UP000003240">
    <property type="component" value="Unassembled WGS sequence"/>
</dbReference>
<dbReference type="InterPro" id="IPR029753">
    <property type="entry name" value="D-isomer_DH_CS"/>
</dbReference>
<evidence type="ECO:0000259" key="7">
    <source>
        <dbReference type="Pfam" id="PF02826"/>
    </source>
</evidence>
<keyword evidence="9" id="KW-1185">Reference proteome</keyword>
<feature type="domain" description="D-isomer specific 2-hydroxyacid dehydrogenase catalytic" evidence="6">
    <location>
        <begin position="15"/>
        <end position="316"/>
    </location>
</feature>
<organism evidence="8 9">
    <name type="scientific">Acetonema longum DSM 6540</name>
    <dbReference type="NCBI Taxonomy" id="1009370"/>
    <lineage>
        <taxon>Bacteria</taxon>
        <taxon>Bacillati</taxon>
        <taxon>Bacillota</taxon>
        <taxon>Negativicutes</taxon>
        <taxon>Acetonemataceae</taxon>
        <taxon>Acetonema</taxon>
    </lineage>
</organism>
<dbReference type="STRING" id="1009370.ALO_14857"/>
<evidence type="ECO:0000256" key="3">
    <source>
        <dbReference type="ARBA" id="ARBA00023002"/>
    </source>
</evidence>
<dbReference type="FunFam" id="3.40.50.720:FF:000203">
    <property type="entry name" value="D-3-phosphoglycerate dehydrogenase (SerA)"/>
    <property type="match status" value="1"/>
</dbReference>
<dbReference type="PANTHER" id="PTHR42789:SF1">
    <property type="entry name" value="D-ISOMER SPECIFIC 2-HYDROXYACID DEHYDROGENASE FAMILY PROTEIN (AFU_ORTHOLOGUE AFUA_6G10090)"/>
    <property type="match status" value="1"/>
</dbReference>
<dbReference type="eggNOG" id="COG1052">
    <property type="taxonomic scope" value="Bacteria"/>
</dbReference>
<evidence type="ECO:0000256" key="5">
    <source>
        <dbReference type="RuleBase" id="RU003719"/>
    </source>
</evidence>
<dbReference type="Pfam" id="PF02826">
    <property type="entry name" value="2-Hacid_dh_C"/>
    <property type="match status" value="1"/>
</dbReference>
<name>F7NLJ9_9FIRM</name>
<dbReference type="GO" id="GO:0008652">
    <property type="term" value="P:amino acid biosynthetic process"/>
    <property type="evidence" value="ECO:0007669"/>
    <property type="project" value="UniProtKB-KW"/>
</dbReference>
<dbReference type="EMBL" id="AFGF01000135">
    <property type="protein sequence ID" value="EGO63094.1"/>
    <property type="molecule type" value="Genomic_DNA"/>
</dbReference>
<dbReference type="InterPro" id="IPR006140">
    <property type="entry name" value="D-isomer_DH_NAD-bd"/>
</dbReference>
<dbReference type="PROSITE" id="PS00065">
    <property type="entry name" value="D_2_HYDROXYACID_DH_1"/>
    <property type="match status" value="1"/>
</dbReference>
<dbReference type="InterPro" id="IPR050857">
    <property type="entry name" value="D-2-hydroxyacid_DH"/>
</dbReference>
<evidence type="ECO:0000256" key="2">
    <source>
        <dbReference type="ARBA" id="ARBA00022605"/>
    </source>
</evidence>
<evidence type="ECO:0000256" key="1">
    <source>
        <dbReference type="ARBA" id="ARBA00005854"/>
    </source>
</evidence>
<dbReference type="CDD" id="cd12172">
    <property type="entry name" value="PGDH_like_2"/>
    <property type="match status" value="1"/>
</dbReference>
<dbReference type="PROSITE" id="PS00670">
    <property type="entry name" value="D_2_HYDROXYACID_DH_2"/>
    <property type="match status" value="1"/>
</dbReference>
<comment type="caution">
    <text evidence="8">The sequence shown here is derived from an EMBL/GenBank/DDBJ whole genome shotgun (WGS) entry which is preliminary data.</text>
</comment>
<dbReference type="SUPFAM" id="SSF51735">
    <property type="entry name" value="NAD(P)-binding Rossmann-fold domains"/>
    <property type="match status" value="1"/>
</dbReference>
<dbReference type="PROSITE" id="PS00671">
    <property type="entry name" value="D_2_HYDROXYACID_DH_3"/>
    <property type="match status" value="1"/>
</dbReference>
<dbReference type="RefSeq" id="WP_004096948.1">
    <property type="nucleotide sequence ID" value="NZ_AFGF01000135.1"/>
</dbReference>
<evidence type="ECO:0000259" key="6">
    <source>
        <dbReference type="Pfam" id="PF00389"/>
    </source>
</evidence>
<dbReference type="Gene3D" id="3.40.50.720">
    <property type="entry name" value="NAD(P)-binding Rossmann-like Domain"/>
    <property type="match status" value="2"/>
</dbReference>
<dbReference type="Pfam" id="PF00389">
    <property type="entry name" value="2-Hacid_dh"/>
    <property type="match status" value="1"/>
</dbReference>
<keyword evidence="3 5" id="KW-0560">Oxidoreductase</keyword>
<dbReference type="PANTHER" id="PTHR42789">
    <property type="entry name" value="D-ISOMER SPECIFIC 2-HYDROXYACID DEHYDROGENASE FAMILY PROTEIN (AFU_ORTHOLOGUE AFUA_6G10090)"/>
    <property type="match status" value="1"/>
</dbReference>
<sequence length="319" mass="33916">MTKKILIGSRARSRAPEAMGILTAQGYDLVLNPHDRSLTEAELIEMVRGTDGIIAGNETITAAVIAAGAPALKVIAKQGVGYNTIDLAAAKQHGVAVTITPGANSKSVADLTMGLILNIARQIPQMDASIRTGGWYRHTGVELAGKVLGIIGMGHIGGEVAKRAYSFGMKVMACDVCPRQDFIDHYGVAYLPLEEVFAQADFISLHVPAMPETAGMINMDRLRTMKRTAYLINTARGALIVEDDLYDALTQGVIAGAALDVFNREPLGDSRLADLENVVFTPHAGAYTKEAIIGAGVMAAEEVVRVLSGMEPKYPVIKS</sequence>
<dbReference type="AlphaFoldDB" id="F7NLJ9"/>
<dbReference type="SUPFAM" id="SSF52283">
    <property type="entry name" value="Formate/glycerate dehydrogenase catalytic domain-like"/>
    <property type="match status" value="1"/>
</dbReference>
<comment type="similarity">
    <text evidence="1 5">Belongs to the D-isomer specific 2-hydroxyacid dehydrogenase family.</text>
</comment>
<evidence type="ECO:0000313" key="9">
    <source>
        <dbReference type="Proteomes" id="UP000003240"/>
    </source>
</evidence>
<accession>F7NLJ9</accession>
<evidence type="ECO:0000256" key="4">
    <source>
        <dbReference type="ARBA" id="ARBA00023027"/>
    </source>
</evidence>
<protein>
    <submittedName>
        <fullName evidence="8">Phosphoglycerate dehydrogenase</fullName>
    </submittedName>
</protein>
<dbReference type="GO" id="GO:0051287">
    <property type="term" value="F:NAD binding"/>
    <property type="evidence" value="ECO:0007669"/>
    <property type="project" value="InterPro"/>
</dbReference>
<dbReference type="OrthoDB" id="9805416at2"/>
<dbReference type="InterPro" id="IPR029752">
    <property type="entry name" value="D-isomer_DH_CS1"/>
</dbReference>
<dbReference type="InterPro" id="IPR036291">
    <property type="entry name" value="NAD(P)-bd_dom_sf"/>
</dbReference>
<feature type="domain" description="D-isomer specific 2-hydroxyacid dehydrogenase NAD-binding" evidence="7">
    <location>
        <begin position="113"/>
        <end position="285"/>
    </location>
</feature>
<reference evidence="8 9" key="1">
    <citation type="journal article" date="2011" name="EMBO J.">
        <title>Structural diversity of bacterial flagellar motors.</title>
        <authorList>
            <person name="Chen S."/>
            <person name="Beeby M."/>
            <person name="Murphy G.E."/>
            <person name="Leadbetter J.R."/>
            <person name="Hendrixson D.R."/>
            <person name="Briegel A."/>
            <person name="Li Z."/>
            <person name="Shi J."/>
            <person name="Tocheva E.I."/>
            <person name="Muller A."/>
            <person name="Dobro M.J."/>
            <person name="Jensen G.J."/>
        </authorList>
    </citation>
    <scope>NUCLEOTIDE SEQUENCE [LARGE SCALE GENOMIC DNA]</scope>
    <source>
        <strain evidence="8 9">DSM 6540</strain>
    </source>
</reference>
<evidence type="ECO:0000313" key="8">
    <source>
        <dbReference type="EMBL" id="EGO63094.1"/>
    </source>
</evidence>